<keyword evidence="2" id="KW-1185">Reference proteome</keyword>
<evidence type="ECO:0000313" key="2">
    <source>
        <dbReference type="Proteomes" id="UP000054324"/>
    </source>
</evidence>
<organism evidence="1 2">
    <name type="scientific">Opisthorchis viverrini</name>
    <name type="common">Southeast Asian liver fluke</name>
    <dbReference type="NCBI Taxonomy" id="6198"/>
    <lineage>
        <taxon>Eukaryota</taxon>
        <taxon>Metazoa</taxon>
        <taxon>Spiralia</taxon>
        <taxon>Lophotrochozoa</taxon>
        <taxon>Platyhelminthes</taxon>
        <taxon>Trematoda</taxon>
        <taxon>Digenea</taxon>
        <taxon>Opisthorchiida</taxon>
        <taxon>Opisthorchiata</taxon>
        <taxon>Opisthorchiidae</taxon>
        <taxon>Opisthorchis</taxon>
    </lineage>
</organism>
<proteinExistence type="predicted"/>
<dbReference type="KEGG" id="ovi:T265_15821"/>
<name>A0A074Z6C4_OPIVI</name>
<dbReference type="GeneID" id="20329986"/>
<gene>
    <name evidence="1" type="ORF">T265_15821</name>
</gene>
<dbReference type="EMBL" id="KL597912">
    <property type="protein sequence ID" value="KER18795.1"/>
    <property type="molecule type" value="Genomic_DNA"/>
</dbReference>
<dbReference type="AlphaFoldDB" id="A0A074Z6C4"/>
<evidence type="ECO:0000313" key="1">
    <source>
        <dbReference type="EMBL" id="KER18795.1"/>
    </source>
</evidence>
<dbReference type="Proteomes" id="UP000054324">
    <property type="component" value="Unassembled WGS sequence"/>
</dbReference>
<dbReference type="CTD" id="20329986"/>
<feature type="non-terminal residue" evidence="1">
    <location>
        <position position="65"/>
    </location>
</feature>
<reference evidence="1 2" key="1">
    <citation type="submission" date="2013-11" db="EMBL/GenBank/DDBJ databases">
        <title>Opisthorchis viverrini - life in the bile duct.</title>
        <authorList>
            <person name="Young N.D."/>
            <person name="Nagarajan N."/>
            <person name="Lin S.J."/>
            <person name="Korhonen P.K."/>
            <person name="Jex A.R."/>
            <person name="Hall R.S."/>
            <person name="Safavi-Hemami H."/>
            <person name="Kaewkong W."/>
            <person name="Bertrand D."/>
            <person name="Gao S."/>
            <person name="Seet Q."/>
            <person name="Wongkham S."/>
            <person name="Teh B.T."/>
            <person name="Wongkham C."/>
            <person name="Intapan P.M."/>
            <person name="Maleewong W."/>
            <person name="Yang X."/>
            <person name="Hu M."/>
            <person name="Wang Z."/>
            <person name="Hofmann A."/>
            <person name="Sternberg P.W."/>
            <person name="Tan P."/>
            <person name="Wang J."/>
            <person name="Gasser R.B."/>
        </authorList>
    </citation>
    <scope>NUCLEOTIDE SEQUENCE [LARGE SCALE GENOMIC DNA]</scope>
</reference>
<protein>
    <submittedName>
        <fullName evidence="1">Uncharacterized protein</fullName>
    </submittedName>
</protein>
<dbReference type="RefSeq" id="XP_009177458.1">
    <property type="nucleotide sequence ID" value="XM_009179194.1"/>
</dbReference>
<sequence length="65" mass="7641">MCSDLSQRRTSSSMHDLESFRSTRDFSTACFIKPKESDKSHSCLEKYKEAFDSLLCRRQDERNSQ</sequence>
<accession>A0A074Z6C4</accession>